<evidence type="ECO:0000259" key="2">
    <source>
        <dbReference type="Pfam" id="PF20956"/>
    </source>
</evidence>
<organism evidence="3 4">
    <name type="scientific">Lactovum miscens</name>
    <dbReference type="NCBI Taxonomy" id="190387"/>
    <lineage>
        <taxon>Bacteria</taxon>
        <taxon>Bacillati</taxon>
        <taxon>Bacillota</taxon>
        <taxon>Bacilli</taxon>
        <taxon>Lactobacillales</taxon>
        <taxon>Streptococcaceae</taxon>
        <taxon>Lactovum</taxon>
    </lineage>
</organism>
<dbReference type="InterPro" id="IPR012361">
    <property type="entry name" value="GalT_short"/>
</dbReference>
<evidence type="ECO:0000313" key="4">
    <source>
        <dbReference type="Proteomes" id="UP000562464"/>
    </source>
</evidence>
<dbReference type="InterPro" id="IPR049285">
    <property type="entry name" value="DUF4931_C"/>
</dbReference>
<gene>
    <name evidence="3" type="ORF">HNQ37_001253</name>
</gene>
<proteinExistence type="predicted"/>
<keyword evidence="3" id="KW-0808">Transferase</keyword>
<feature type="domain" description="DUF4931" evidence="2">
    <location>
        <begin position="138"/>
        <end position="252"/>
    </location>
</feature>
<dbReference type="GO" id="GO:0016779">
    <property type="term" value="F:nucleotidyltransferase activity"/>
    <property type="evidence" value="ECO:0007669"/>
    <property type="project" value="UniProtKB-KW"/>
</dbReference>
<dbReference type="EMBL" id="JACHHV010000022">
    <property type="protein sequence ID" value="MBB5888360.1"/>
    <property type="molecule type" value="Genomic_DNA"/>
</dbReference>
<keyword evidence="4" id="KW-1185">Reference proteome</keyword>
<evidence type="ECO:0000259" key="1">
    <source>
        <dbReference type="Pfam" id="PF16285"/>
    </source>
</evidence>
<dbReference type="SUPFAM" id="SSF54197">
    <property type="entry name" value="HIT-like"/>
    <property type="match status" value="1"/>
</dbReference>
<name>A0A841CB03_9LACT</name>
<dbReference type="InterPro" id="IPR046322">
    <property type="entry name" value="DUF4931"/>
</dbReference>
<dbReference type="PIRSF" id="PIRSF031505">
    <property type="entry name" value="GalT_short"/>
    <property type="match status" value="1"/>
</dbReference>
<dbReference type="RefSeq" id="WP_183540332.1">
    <property type="nucleotide sequence ID" value="NZ_DASWOY010000024.1"/>
</dbReference>
<sequence length="257" mass="29937">MITHTHDPLIFNAGVNKIKYAKDGPSNDNCPFCDIEQLSNIHKTQDDMIWLDNKFKTLENSLMTVLIESSEHLGDVTTYSQEKNRQLFKFAMDCWQEVIDSKKYKSTIMFKNFGPMSGGSLRHPHMQIIGLEDVDAYDEISTDNFTGIEVKRYENLEVTISERPVMGFAEINIIQRGTENLEKFADYAQASAKYYMNEFMDGRCNSYNLFFYKIHGKNICKIVPRFLTSPYFIGYKIPQIYTDARIHEIIKELREKL</sequence>
<evidence type="ECO:0000313" key="3">
    <source>
        <dbReference type="EMBL" id="MBB5888360.1"/>
    </source>
</evidence>
<accession>A0A841CB03</accession>
<comment type="caution">
    <text evidence="3">The sequence shown here is derived from an EMBL/GenBank/DDBJ whole genome shotgun (WGS) entry which is preliminary data.</text>
</comment>
<dbReference type="Pfam" id="PF16285">
    <property type="entry name" value="DUF4931_N"/>
    <property type="match status" value="1"/>
</dbReference>
<dbReference type="AlphaFoldDB" id="A0A841CB03"/>
<feature type="domain" description="DUF4931" evidence="1">
    <location>
        <begin position="26"/>
        <end position="134"/>
    </location>
</feature>
<dbReference type="Pfam" id="PF20956">
    <property type="entry name" value="DUF4931_C"/>
    <property type="match status" value="1"/>
</dbReference>
<reference evidence="3 4" key="1">
    <citation type="submission" date="2020-08" db="EMBL/GenBank/DDBJ databases">
        <title>Genomic Encyclopedia of Type Strains, Phase IV (KMG-IV): sequencing the most valuable type-strain genomes for metagenomic binning, comparative biology and taxonomic classification.</title>
        <authorList>
            <person name="Goeker M."/>
        </authorList>
    </citation>
    <scope>NUCLEOTIDE SEQUENCE [LARGE SCALE GENOMIC DNA]</scope>
    <source>
        <strain evidence="3 4">DSM 14925</strain>
    </source>
</reference>
<keyword evidence="3" id="KW-0548">Nucleotidyltransferase</keyword>
<dbReference type="Proteomes" id="UP000562464">
    <property type="component" value="Unassembled WGS sequence"/>
</dbReference>
<dbReference type="Gene3D" id="3.30.428.10">
    <property type="entry name" value="HIT-like"/>
    <property type="match status" value="1"/>
</dbReference>
<protein>
    <submittedName>
        <fullName evidence="3">Galactose-1-phosphate uridylyltransferase</fullName>
    </submittedName>
</protein>
<dbReference type="InterPro" id="IPR036265">
    <property type="entry name" value="HIT-like_sf"/>
</dbReference>